<dbReference type="PANTHER" id="PTHR42794:SF2">
    <property type="entry name" value="ABC TRANSPORTER ATP-BINDING PROTEIN"/>
    <property type="match status" value="1"/>
</dbReference>
<keyword evidence="2" id="KW-0547">Nucleotide-binding</keyword>
<dbReference type="CDD" id="cd03214">
    <property type="entry name" value="ABC_Iron-Siderophores_B12_Hemin"/>
    <property type="match status" value="1"/>
</dbReference>
<comment type="caution">
    <text evidence="5">The sequence shown here is derived from an EMBL/GenBank/DDBJ whole genome shotgun (WGS) entry which is preliminary data.</text>
</comment>
<organism evidence="5 6">
    <name type="scientific">Streptomyces odorifer</name>
    <dbReference type="NCBI Taxonomy" id="53450"/>
    <lineage>
        <taxon>Bacteria</taxon>
        <taxon>Bacillati</taxon>
        <taxon>Actinomycetota</taxon>
        <taxon>Actinomycetes</taxon>
        <taxon>Kitasatosporales</taxon>
        <taxon>Streptomycetaceae</taxon>
        <taxon>Streptomyces</taxon>
        <taxon>Streptomyces albidoflavus group</taxon>
    </lineage>
</organism>
<name>A0A7Y6F4H7_9ACTN</name>
<dbReference type="GO" id="GO:0005524">
    <property type="term" value="F:ATP binding"/>
    <property type="evidence" value="ECO:0007669"/>
    <property type="project" value="UniProtKB-KW"/>
</dbReference>
<dbReference type="PROSITE" id="PS50893">
    <property type="entry name" value="ABC_TRANSPORTER_2"/>
    <property type="match status" value="1"/>
</dbReference>
<dbReference type="InterPro" id="IPR027417">
    <property type="entry name" value="P-loop_NTPase"/>
</dbReference>
<dbReference type="PANTHER" id="PTHR42794">
    <property type="entry name" value="HEMIN IMPORT ATP-BINDING PROTEIN HMUV"/>
    <property type="match status" value="1"/>
</dbReference>
<dbReference type="InterPro" id="IPR003439">
    <property type="entry name" value="ABC_transporter-like_ATP-bd"/>
</dbReference>
<evidence type="ECO:0000313" key="6">
    <source>
        <dbReference type="Proteomes" id="UP000540128"/>
    </source>
</evidence>
<dbReference type="FunFam" id="3.40.50.300:FF:000134">
    <property type="entry name" value="Iron-enterobactin ABC transporter ATP-binding protein"/>
    <property type="match status" value="1"/>
</dbReference>
<dbReference type="AlphaFoldDB" id="A0A7Y6F4H7"/>
<dbReference type="GO" id="GO:0016887">
    <property type="term" value="F:ATP hydrolysis activity"/>
    <property type="evidence" value="ECO:0007669"/>
    <property type="project" value="InterPro"/>
</dbReference>
<dbReference type="Pfam" id="PF00005">
    <property type="entry name" value="ABC_tran"/>
    <property type="match status" value="1"/>
</dbReference>
<evidence type="ECO:0000313" key="5">
    <source>
        <dbReference type="EMBL" id="NUV31727.1"/>
    </source>
</evidence>
<evidence type="ECO:0000259" key="4">
    <source>
        <dbReference type="PROSITE" id="PS50893"/>
    </source>
</evidence>
<dbReference type="SMART" id="SM00382">
    <property type="entry name" value="AAA"/>
    <property type="match status" value="1"/>
</dbReference>
<feature type="domain" description="ABC transporter" evidence="4">
    <location>
        <begin position="22"/>
        <end position="261"/>
    </location>
</feature>
<evidence type="ECO:0000256" key="2">
    <source>
        <dbReference type="ARBA" id="ARBA00022741"/>
    </source>
</evidence>
<dbReference type="SUPFAM" id="SSF52540">
    <property type="entry name" value="P-loop containing nucleoside triphosphate hydrolases"/>
    <property type="match status" value="1"/>
</dbReference>
<dbReference type="InterPro" id="IPR017871">
    <property type="entry name" value="ABC_transporter-like_CS"/>
</dbReference>
<reference evidence="5 6" key="1">
    <citation type="submission" date="2020-03" db="EMBL/GenBank/DDBJ databases">
        <title>Complete genome sequence of sixteen Streptomyces strains facilitates identification of candidate genes involved in plant growth-promotion in grain legumes and cereals.</title>
        <authorList>
            <person name="Gopalakrishnan S."/>
            <person name="Thakur V."/>
            <person name="Saxena R."/>
            <person name="Vadlamudi S."/>
            <person name="Purohit S."/>
            <person name="Kumar V."/>
            <person name="Rathore A."/>
            <person name="Chitikineni A."/>
            <person name="Varshney R.K."/>
        </authorList>
    </citation>
    <scope>NUCLEOTIDE SEQUENCE [LARGE SCALE GENOMIC DNA]</scope>
    <source>
        <strain evidence="5 6">KAI-180</strain>
    </source>
</reference>
<gene>
    <name evidence="5" type="ORF">G6W59_26085</name>
</gene>
<proteinExistence type="predicted"/>
<sequence length="283" mass="29909">MTHRTAPAPADPGFGAAAPGSLRAEGLGYRLPPPGRGREGAVLLDGVDLEAAPGETVGVVGPNGSGKTTLLRCVYGTLTATSGRLLLDGQDAAHLTAKERARLVAAVPQEATGAFGLTVRETVAMGHSPHKRFWEGDTAEDAAQARAALERVGAAHLADRRLDELSGGERQRALIARALVQRPRILALDEPTNHLDIRYQLDILHLARTLPPTVLVVLHDLNLAAAYCDRLYVLAAGRVVATGTPAEVLTEELLHEVYGVHTRIGPHPVTGKPNVVYVPEGHA</sequence>
<keyword evidence="1" id="KW-0813">Transport</keyword>
<dbReference type="InterPro" id="IPR003593">
    <property type="entry name" value="AAA+_ATPase"/>
</dbReference>
<keyword evidence="3 5" id="KW-0067">ATP-binding</keyword>
<dbReference type="Gene3D" id="3.40.50.300">
    <property type="entry name" value="P-loop containing nucleotide triphosphate hydrolases"/>
    <property type="match status" value="1"/>
</dbReference>
<protein>
    <submittedName>
        <fullName evidence="5">ABC transporter ATP-binding protein</fullName>
    </submittedName>
</protein>
<dbReference type="EMBL" id="JAANNT010000031">
    <property type="protein sequence ID" value="NUV31727.1"/>
    <property type="molecule type" value="Genomic_DNA"/>
</dbReference>
<accession>A0A7Y6F4H7</accession>
<keyword evidence="6" id="KW-1185">Reference proteome</keyword>
<dbReference type="PROSITE" id="PS00211">
    <property type="entry name" value="ABC_TRANSPORTER_1"/>
    <property type="match status" value="1"/>
</dbReference>
<dbReference type="Proteomes" id="UP000540128">
    <property type="component" value="Unassembled WGS sequence"/>
</dbReference>
<dbReference type="RefSeq" id="WP_030697967.1">
    <property type="nucleotide sequence ID" value="NZ_JAANNT010000031.1"/>
</dbReference>
<evidence type="ECO:0000256" key="1">
    <source>
        <dbReference type="ARBA" id="ARBA00022448"/>
    </source>
</evidence>
<evidence type="ECO:0000256" key="3">
    <source>
        <dbReference type="ARBA" id="ARBA00022840"/>
    </source>
</evidence>